<dbReference type="InterPro" id="IPR029055">
    <property type="entry name" value="Ntn_hydrolases_N"/>
</dbReference>
<dbReference type="PANTHER" id="PTHR43284:SF1">
    <property type="entry name" value="ASPARAGINE SYNTHETASE"/>
    <property type="match status" value="1"/>
</dbReference>
<dbReference type="RefSeq" id="WP_246912112.1">
    <property type="nucleotide sequence ID" value="NZ_JALJRB010000021.1"/>
</dbReference>
<reference evidence="5" key="1">
    <citation type="submission" date="2022-04" db="EMBL/GenBank/DDBJ databases">
        <title>Desulfatitalea alkaliphila sp. nov., a novel anaerobic sulfate-reducing bacterium isolated from terrestrial mud volcano, Taman Peninsula, Russia.</title>
        <authorList>
            <person name="Khomyakova M.A."/>
            <person name="Merkel A.Y."/>
            <person name="Slobodkin A.I."/>
        </authorList>
    </citation>
    <scope>NUCLEOTIDE SEQUENCE</scope>
    <source>
        <strain evidence="5">M08but</strain>
    </source>
</reference>
<name>A0AA41R5Z2_9BACT</name>
<organism evidence="5 6">
    <name type="scientific">Desulfatitalea alkaliphila</name>
    <dbReference type="NCBI Taxonomy" id="2929485"/>
    <lineage>
        <taxon>Bacteria</taxon>
        <taxon>Pseudomonadati</taxon>
        <taxon>Thermodesulfobacteriota</taxon>
        <taxon>Desulfobacteria</taxon>
        <taxon>Desulfobacterales</taxon>
        <taxon>Desulfosarcinaceae</taxon>
        <taxon>Desulfatitalea</taxon>
    </lineage>
</organism>
<comment type="pathway">
    <text evidence="1">Amino-acid biosynthesis; L-asparagine biosynthesis; L-asparagine from L-aspartate (L-Gln route): step 1/1.</text>
</comment>
<dbReference type="GO" id="GO:0006529">
    <property type="term" value="P:asparagine biosynthetic process"/>
    <property type="evidence" value="ECO:0007669"/>
    <property type="project" value="InterPro"/>
</dbReference>
<dbReference type="PANTHER" id="PTHR43284">
    <property type="entry name" value="ASPARAGINE SYNTHETASE (GLUTAMINE-HYDROLYZING)"/>
    <property type="match status" value="1"/>
</dbReference>
<evidence type="ECO:0000256" key="1">
    <source>
        <dbReference type="ARBA" id="ARBA00005187"/>
    </source>
</evidence>
<keyword evidence="6" id="KW-1185">Reference proteome</keyword>
<dbReference type="Gene3D" id="3.60.20.10">
    <property type="entry name" value="Glutamine Phosphoribosylpyrophosphate, subunit 1, domain 1"/>
    <property type="match status" value="1"/>
</dbReference>
<dbReference type="SUPFAM" id="SSF56235">
    <property type="entry name" value="N-terminal nucleophile aminohydrolases (Ntn hydrolases)"/>
    <property type="match status" value="1"/>
</dbReference>
<dbReference type="Proteomes" id="UP001165427">
    <property type="component" value="Unassembled WGS sequence"/>
</dbReference>
<dbReference type="Gene3D" id="3.40.50.620">
    <property type="entry name" value="HUPs"/>
    <property type="match status" value="1"/>
</dbReference>
<evidence type="ECO:0000313" key="5">
    <source>
        <dbReference type="EMBL" id="MCJ8502098.1"/>
    </source>
</evidence>
<accession>A0AA41R5Z2</accession>
<evidence type="ECO:0000256" key="2">
    <source>
        <dbReference type="ARBA" id="ARBA00012737"/>
    </source>
</evidence>
<dbReference type="SUPFAM" id="SSF52402">
    <property type="entry name" value="Adenine nucleotide alpha hydrolases-like"/>
    <property type="match status" value="1"/>
</dbReference>
<comment type="catalytic activity">
    <reaction evidence="3">
        <text>L-aspartate + L-glutamine + ATP + H2O = L-asparagine + L-glutamate + AMP + diphosphate + H(+)</text>
        <dbReference type="Rhea" id="RHEA:12228"/>
        <dbReference type="ChEBI" id="CHEBI:15377"/>
        <dbReference type="ChEBI" id="CHEBI:15378"/>
        <dbReference type="ChEBI" id="CHEBI:29985"/>
        <dbReference type="ChEBI" id="CHEBI:29991"/>
        <dbReference type="ChEBI" id="CHEBI:30616"/>
        <dbReference type="ChEBI" id="CHEBI:33019"/>
        <dbReference type="ChEBI" id="CHEBI:58048"/>
        <dbReference type="ChEBI" id="CHEBI:58359"/>
        <dbReference type="ChEBI" id="CHEBI:456215"/>
        <dbReference type="EC" id="6.3.5.4"/>
    </reaction>
</comment>
<dbReference type="InterPro" id="IPR001962">
    <property type="entry name" value="Asn_synthase"/>
</dbReference>
<proteinExistence type="predicted"/>
<feature type="domain" description="Asparagine synthetase" evidence="4">
    <location>
        <begin position="225"/>
        <end position="323"/>
    </location>
</feature>
<comment type="caution">
    <text evidence="5">The sequence shown here is derived from an EMBL/GenBank/DDBJ whole genome shotgun (WGS) entry which is preliminary data.</text>
</comment>
<evidence type="ECO:0000259" key="4">
    <source>
        <dbReference type="Pfam" id="PF00733"/>
    </source>
</evidence>
<dbReference type="InterPro" id="IPR051786">
    <property type="entry name" value="ASN_synthetase/amidase"/>
</dbReference>
<dbReference type="GO" id="GO:0004066">
    <property type="term" value="F:asparagine synthase (glutamine-hydrolyzing) activity"/>
    <property type="evidence" value="ECO:0007669"/>
    <property type="project" value="UniProtKB-EC"/>
</dbReference>
<sequence>MFAGIVSMNKNCIDKKVVDEIKSIFSAKSSLELEEKYEKSYFVIRGYTKALTKYPGIKADDNNSFSLLAGEPFLSEFGIEADHISINEILKNKTYAKLAPVRGVFCAARFINGQNPIFELCADKLGIRPIYYWSDNNFVIFSTALKVLETVSMIPKEVDQSALSEIFAFGIPLADRTRYKHIKAIREAEIVNFADNKTISTHYWRWDQIKQRDIQMVDALNNTYEIFCDAIKLRLKNDSSVLAFLSGGMDSRTIVATLVDMGVDVHTFNCSADSAQDKIFAKQFADVAGCPFHVMPYPEKSMSHMAKSVMYLSEEKKINCSRSQTIWSGDGGSVGLGCVYLDEYVVEQFRCSDQLDAIQYFNDKNSYALPIGVIKTEKKQEYSKLLQNAISKELGRIECEDKGQKIFLFLMFNDQRRHLHNIYENLDFHGTEYQLPFFDSLLLEYVLSLPLDYRLNHKMYHELFRLFPSIVYEVPWQTYPGHVPCPLPIERDLEYQWDRTNQRFFDRIKKQTSEGIEGFKVGIFARTIDPLNRAKYLFVVLAHLLCLKNFDYIIKAGKIFAHKT</sequence>
<evidence type="ECO:0000256" key="3">
    <source>
        <dbReference type="ARBA" id="ARBA00048741"/>
    </source>
</evidence>
<dbReference type="Pfam" id="PF00733">
    <property type="entry name" value="Asn_synthase"/>
    <property type="match status" value="1"/>
</dbReference>
<dbReference type="EMBL" id="JALJRB010000021">
    <property type="protein sequence ID" value="MCJ8502098.1"/>
    <property type="molecule type" value="Genomic_DNA"/>
</dbReference>
<protein>
    <recommendedName>
        <fullName evidence="2">asparagine synthase (glutamine-hydrolyzing)</fullName>
        <ecNumber evidence="2">6.3.5.4</ecNumber>
    </recommendedName>
</protein>
<evidence type="ECO:0000313" key="6">
    <source>
        <dbReference type="Proteomes" id="UP001165427"/>
    </source>
</evidence>
<dbReference type="AlphaFoldDB" id="A0AA41R5Z2"/>
<gene>
    <name evidence="5" type="ORF">MRX98_16055</name>
</gene>
<dbReference type="InterPro" id="IPR014729">
    <property type="entry name" value="Rossmann-like_a/b/a_fold"/>
</dbReference>
<dbReference type="EC" id="6.3.5.4" evidence="2"/>